<name>A0A9Q3FXK8_9BASI</name>
<dbReference type="Proteomes" id="UP000765509">
    <property type="component" value="Unassembled WGS sequence"/>
</dbReference>
<evidence type="ECO:0000313" key="2">
    <source>
        <dbReference type="Proteomes" id="UP000765509"/>
    </source>
</evidence>
<evidence type="ECO:0000313" key="1">
    <source>
        <dbReference type="EMBL" id="MBW0547049.1"/>
    </source>
</evidence>
<gene>
    <name evidence="1" type="ORF">O181_086764</name>
</gene>
<accession>A0A9Q3FXK8</accession>
<organism evidence="1 2">
    <name type="scientific">Austropuccinia psidii MF-1</name>
    <dbReference type="NCBI Taxonomy" id="1389203"/>
    <lineage>
        <taxon>Eukaryota</taxon>
        <taxon>Fungi</taxon>
        <taxon>Dikarya</taxon>
        <taxon>Basidiomycota</taxon>
        <taxon>Pucciniomycotina</taxon>
        <taxon>Pucciniomycetes</taxon>
        <taxon>Pucciniales</taxon>
        <taxon>Sphaerophragmiaceae</taxon>
        <taxon>Austropuccinia</taxon>
    </lineage>
</organism>
<proteinExistence type="predicted"/>
<dbReference type="AlphaFoldDB" id="A0A9Q3FXK8"/>
<keyword evidence="2" id="KW-1185">Reference proteome</keyword>
<comment type="caution">
    <text evidence="1">The sequence shown here is derived from an EMBL/GenBank/DDBJ whole genome shotgun (WGS) entry which is preliminary data.</text>
</comment>
<sequence length="139" mass="16115">MFPLLSSCLRFKILSSHPPYTLFLHHSHSLKDFDYGMDLQKPISVHNKILKDNYEFFTSSANAKPMGNIKKFYDGMVLKKPILVHHDRDHNDSNINSSSKSSYPTITRQKNILIKQKRCSLKKIGSKLRKEELIIKLSI</sequence>
<dbReference type="EMBL" id="AVOT02052103">
    <property type="protein sequence ID" value="MBW0547049.1"/>
    <property type="molecule type" value="Genomic_DNA"/>
</dbReference>
<reference evidence="1" key="1">
    <citation type="submission" date="2021-03" db="EMBL/GenBank/DDBJ databases">
        <title>Draft genome sequence of rust myrtle Austropuccinia psidii MF-1, a brazilian biotype.</title>
        <authorList>
            <person name="Quecine M.C."/>
            <person name="Pachon D.M.R."/>
            <person name="Bonatelli M.L."/>
            <person name="Correr F.H."/>
            <person name="Franceschini L.M."/>
            <person name="Leite T.F."/>
            <person name="Margarido G.R.A."/>
            <person name="Almeida C.A."/>
            <person name="Ferrarezi J.A."/>
            <person name="Labate C.A."/>
        </authorList>
    </citation>
    <scope>NUCLEOTIDE SEQUENCE</scope>
    <source>
        <strain evidence="1">MF-1</strain>
    </source>
</reference>
<protein>
    <submittedName>
        <fullName evidence="1">Uncharacterized protein</fullName>
    </submittedName>
</protein>